<dbReference type="Proteomes" id="UP001558613">
    <property type="component" value="Unassembled WGS sequence"/>
</dbReference>
<reference evidence="2 3" key="1">
    <citation type="submission" date="2023-09" db="EMBL/GenBank/DDBJ databases">
        <authorList>
            <person name="Wang M."/>
        </authorList>
    </citation>
    <scope>NUCLEOTIDE SEQUENCE [LARGE SCALE GENOMIC DNA]</scope>
    <source>
        <strain evidence="2">GT-2023</strain>
        <tissue evidence="2">Liver</tissue>
    </source>
</reference>
<gene>
    <name evidence="2" type="ORF">QQF64_001817</name>
</gene>
<dbReference type="EMBL" id="JAYMGO010000010">
    <property type="protein sequence ID" value="KAL1266142.1"/>
    <property type="molecule type" value="Genomic_DNA"/>
</dbReference>
<keyword evidence="3" id="KW-1185">Reference proteome</keyword>
<evidence type="ECO:0000313" key="2">
    <source>
        <dbReference type="EMBL" id="KAL1266142.1"/>
    </source>
</evidence>
<name>A0ABR3MNE5_9TELE</name>
<evidence type="ECO:0000256" key="1">
    <source>
        <dbReference type="SAM" id="MobiDB-lite"/>
    </source>
</evidence>
<accession>A0ABR3MNE5</accession>
<sequence>MILIWAQHVFVCRRFLRRPSGKRPHVPPALITHWELVDPGEEVWRGRGLAAEFLLCAAVVGPAFVSDFTSVDVAGRGRVRSLALKTSRVAKMSSHLFSRVPAGTMRAWRDGLSPCHSTQWLQMHAGPVPAMREGFSRWNASTFHFPLRQECTISPLDPNSGSAAEQPEAAKRPVEYGCGDRQGDGPI</sequence>
<evidence type="ECO:0000313" key="3">
    <source>
        <dbReference type="Proteomes" id="UP001558613"/>
    </source>
</evidence>
<protein>
    <submittedName>
        <fullName evidence="2">Uncharacterized protein</fullName>
    </submittedName>
</protein>
<comment type="caution">
    <text evidence="2">The sequence shown here is derived from an EMBL/GenBank/DDBJ whole genome shotgun (WGS) entry which is preliminary data.</text>
</comment>
<organism evidence="2 3">
    <name type="scientific">Cirrhinus molitorella</name>
    <name type="common">mud carp</name>
    <dbReference type="NCBI Taxonomy" id="172907"/>
    <lineage>
        <taxon>Eukaryota</taxon>
        <taxon>Metazoa</taxon>
        <taxon>Chordata</taxon>
        <taxon>Craniata</taxon>
        <taxon>Vertebrata</taxon>
        <taxon>Euteleostomi</taxon>
        <taxon>Actinopterygii</taxon>
        <taxon>Neopterygii</taxon>
        <taxon>Teleostei</taxon>
        <taxon>Ostariophysi</taxon>
        <taxon>Cypriniformes</taxon>
        <taxon>Cyprinidae</taxon>
        <taxon>Labeoninae</taxon>
        <taxon>Labeonini</taxon>
        <taxon>Cirrhinus</taxon>
    </lineage>
</organism>
<feature type="region of interest" description="Disordered" evidence="1">
    <location>
        <begin position="155"/>
        <end position="187"/>
    </location>
</feature>
<proteinExistence type="predicted"/>